<proteinExistence type="predicted"/>
<dbReference type="Pfam" id="PF14464">
    <property type="entry name" value="Prok-JAB"/>
    <property type="match status" value="1"/>
</dbReference>
<dbReference type="Gene3D" id="3.40.140.10">
    <property type="entry name" value="Cytidine Deaminase, domain 2"/>
    <property type="match status" value="1"/>
</dbReference>
<keyword evidence="8" id="KW-1185">Reference proteome</keyword>
<keyword evidence="2" id="KW-0479">Metal-binding</keyword>
<keyword evidence="3" id="KW-0378">Hydrolase</keyword>
<evidence type="ECO:0000313" key="7">
    <source>
        <dbReference type="EMBL" id="AGG88835.1"/>
    </source>
</evidence>
<keyword evidence="4" id="KW-0862">Zinc</keyword>
<dbReference type="GO" id="GO:0008237">
    <property type="term" value="F:metallopeptidase activity"/>
    <property type="evidence" value="ECO:0007669"/>
    <property type="project" value="UniProtKB-KW"/>
</dbReference>
<keyword evidence="1" id="KW-0645">Protease</keyword>
<dbReference type="KEGG" id="rhd:R2APBS1_1705"/>
<dbReference type="GO" id="GO:0046872">
    <property type="term" value="F:metal ion binding"/>
    <property type="evidence" value="ECO:0007669"/>
    <property type="project" value="UniProtKB-KW"/>
</dbReference>
<dbReference type="eggNOG" id="COG1310">
    <property type="taxonomic scope" value="Bacteria"/>
</dbReference>
<evidence type="ECO:0000256" key="3">
    <source>
        <dbReference type="ARBA" id="ARBA00022801"/>
    </source>
</evidence>
<accession>M4NDK0</accession>
<evidence type="ECO:0000313" key="8">
    <source>
        <dbReference type="Proteomes" id="UP000011859"/>
    </source>
</evidence>
<sequence>MLASLIGDNPCAWGGQVLIEARVLITISRHRQDAPRKAEAGGILLGQRRGIHLHVVEATEPAPKDRRGRTHFDRSPAAHQEIATARWHRSGGTVDYVGEWHTHPEDMPRPSRIDQEAWQAIYRSRAPVPMIFIIAGMSGRHWVGLGQHDALHEIRFA</sequence>
<reference evidence="7 8" key="1">
    <citation type="submission" date="2012-04" db="EMBL/GenBank/DDBJ databases">
        <title>Complete genome of Rhodanobacter sp. 2APBS1.</title>
        <authorList>
            <consortium name="US DOE Joint Genome Institute"/>
            <person name="Huntemann M."/>
            <person name="Wei C.-L."/>
            <person name="Han J."/>
            <person name="Detter J.C."/>
            <person name="Han C."/>
            <person name="Tapia R."/>
            <person name="Munk A.C.C."/>
            <person name="Chen A."/>
            <person name="Krypides N."/>
            <person name="Mavromatis K."/>
            <person name="Markowitz V."/>
            <person name="Szeto E."/>
            <person name="Ivanova N."/>
            <person name="Mikhailova N."/>
            <person name="Ovchinnikova G."/>
            <person name="Pagani I."/>
            <person name="Pati A."/>
            <person name="Goodwin L."/>
            <person name="Peters L."/>
            <person name="Pitluck S."/>
            <person name="Woyke T."/>
            <person name="Prakash O."/>
            <person name="Elkins J."/>
            <person name="Brown S."/>
            <person name="Palumbo A."/>
            <person name="Hemme C."/>
            <person name="Zhou J."/>
            <person name="Watson D."/>
            <person name="Jardine P."/>
            <person name="Kostka J."/>
            <person name="Green S."/>
        </authorList>
    </citation>
    <scope>NUCLEOTIDE SEQUENCE [LARGE SCALE GENOMIC DNA]</scope>
    <source>
        <strain evidence="7 8">2APBS1</strain>
    </source>
</reference>
<dbReference type="AlphaFoldDB" id="M4NDK0"/>
<dbReference type="GO" id="GO:0006508">
    <property type="term" value="P:proteolysis"/>
    <property type="evidence" value="ECO:0007669"/>
    <property type="project" value="UniProtKB-KW"/>
</dbReference>
<gene>
    <name evidence="7" type="ORF">R2APBS1_1705</name>
</gene>
<dbReference type="SUPFAM" id="SSF102712">
    <property type="entry name" value="JAB1/MPN domain"/>
    <property type="match status" value="1"/>
</dbReference>
<dbReference type="HOGENOM" id="CLU_123228_1_1_6"/>
<name>M4NDK0_9GAMM</name>
<dbReference type="Proteomes" id="UP000011859">
    <property type="component" value="Chromosome"/>
</dbReference>
<dbReference type="InterPro" id="IPR028090">
    <property type="entry name" value="JAB_dom_prok"/>
</dbReference>
<protein>
    <recommendedName>
        <fullName evidence="6">JAB domain-containing protein</fullName>
    </recommendedName>
</protein>
<dbReference type="EMBL" id="CP003470">
    <property type="protein sequence ID" value="AGG88835.1"/>
    <property type="molecule type" value="Genomic_DNA"/>
</dbReference>
<dbReference type="OrthoDB" id="5470925at2"/>
<evidence type="ECO:0000259" key="6">
    <source>
        <dbReference type="Pfam" id="PF14464"/>
    </source>
</evidence>
<keyword evidence="5" id="KW-0482">Metalloprotease</keyword>
<feature type="domain" description="JAB" evidence="6">
    <location>
        <begin position="22"/>
        <end position="136"/>
    </location>
</feature>
<evidence type="ECO:0000256" key="5">
    <source>
        <dbReference type="ARBA" id="ARBA00023049"/>
    </source>
</evidence>
<dbReference type="RefSeq" id="WP_015447588.1">
    <property type="nucleotide sequence ID" value="NC_020541.1"/>
</dbReference>
<organism evidence="7 8">
    <name type="scientific">Rhodanobacter denitrificans</name>
    <dbReference type="NCBI Taxonomy" id="666685"/>
    <lineage>
        <taxon>Bacteria</taxon>
        <taxon>Pseudomonadati</taxon>
        <taxon>Pseudomonadota</taxon>
        <taxon>Gammaproteobacteria</taxon>
        <taxon>Lysobacterales</taxon>
        <taxon>Rhodanobacteraceae</taxon>
        <taxon>Rhodanobacter</taxon>
    </lineage>
</organism>
<dbReference type="STRING" id="666685.R2APBS1_1705"/>
<evidence type="ECO:0000256" key="2">
    <source>
        <dbReference type="ARBA" id="ARBA00022723"/>
    </source>
</evidence>
<evidence type="ECO:0000256" key="1">
    <source>
        <dbReference type="ARBA" id="ARBA00022670"/>
    </source>
</evidence>
<evidence type="ECO:0000256" key="4">
    <source>
        <dbReference type="ARBA" id="ARBA00022833"/>
    </source>
</evidence>